<dbReference type="AlphaFoldDB" id="A0A8H2NUK7"/>
<organism evidence="4 5">
    <name type="scientific">Pseudomonas fluorescens</name>
    <dbReference type="NCBI Taxonomy" id="294"/>
    <lineage>
        <taxon>Bacteria</taxon>
        <taxon>Pseudomonadati</taxon>
        <taxon>Pseudomonadota</taxon>
        <taxon>Gammaproteobacteria</taxon>
        <taxon>Pseudomonadales</taxon>
        <taxon>Pseudomonadaceae</taxon>
        <taxon>Pseudomonas</taxon>
    </lineage>
</organism>
<evidence type="ECO:0000313" key="5">
    <source>
        <dbReference type="Proteomes" id="UP000325723"/>
    </source>
</evidence>
<accession>A0A8H2NUK7</accession>
<evidence type="ECO:0000256" key="1">
    <source>
        <dbReference type="ARBA" id="ARBA00023125"/>
    </source>
</evidence>
<dbReference type="EMBL" id="CABVIE010000014">
    <property type="protein sequence ID" value="VVP27497.1"/>
    <property type="molecule type" value="Genomic_DNA"/>
</dbReference>
<dbReference type="InterPro" id="IPR001867">
    <property type="entry name" value="OmpR/PhoB-type_DNA-bd"/>
</dbReference>
<evidence type="ECO:0000313" key="4">
    <source>
        <dbReference type="EMBL" id="VVP27497.1"/>
    </source>
</evidence>
<dbReference type="PROSITE" id="PS51755">
    <property type="entry name" value="OMPR_PHOB"/>
    <property type="match status" value="1"/>
</dbReference>
<dbReference type="Gene3D" id="1.10.10.10">
    <property type="entry name" value="Winged helix-like DNA-binding domain superfamily/Winged helix DNA-binding domain"/>
    <property type="match status" value="1"/>
</dbReference>
<dbReference type="GO" id="GO:0006355">
    <property type="term" value="P:regulation of DNA-templated transcription"/>
    <property type="evidence" value="ECO:0007669"/>
    <property type="project" value="InterPro"/>
</dbReference>
<dbReference type="Pfam" id="PF00486">
    <property type="entry name" value="Trans_reg_C"/>
    <property type="match status" value="1"/>
</dbReference>
<dbReference type="GO" id="GO:0000160">
    <property type="term" value="P:phosphorelay signal transduction system"/>
    <property type="evidence" value="ECO:0007669"/>
    <property type="project" value="InterPro"/>
</dbReference>
<proteinExistence type="predicted"/>
<protein>
    <recommendedName>
        <fullName evidence="3">OmpR/PhoB-type domain-containing protein</fullName>
    </recommendedName>
</protein>
<gene>
    <name evidence="4" type="ORF">PS900_04179</name>
</gene>
<dbReference type="InterPro" id="IPR016032">
    <property type="entry name" value="Sig_transdc_resp-reg_C-effctor"/>
</dbReference>
<dbReference type="GO" id="GO:0003677">
    <property type="term" value="F:DNA binding"/>
    <property type="evidence" value="ECO:0007669"/>
    <property type="project" value="UniProtKB-UniRule"/>
</dbReference>
<evidence type="ECO:0000256" key="2">
    <source>
        <dbReference type="PROSITE-ProRule" id="PRU01091"/>
    </source>
</evidence>
<name>A0A8H2NUK7_PSEFL</name>
<evidence type="ECO:0000259" key="3">
    <source>
        <dbReference type="PROSITE" id="PS51755"/>
    </source>
</evidence>
<dbReference type="Proteomes" id="UP000325723">
    <property type="component" value="Unassembled WGS sequence"/>
</dbReference>
<dbReference type="InterPro" id="IPR036388">
    <property type="entry name" value="WH-like_DNA-bd_sf"/>
</dbReference>
<dbReference type="SUPFAM" id="SSF46894">
    <property type="entry name" value="C-terminal effector domain of the bipartite response regulators"/>
    <property type="match status" value="1"/>
</dbReference>
<keyword evidence="1 2" id="KW-0238">DNA-binding</keyword>
<sequence>MLRAVLGSGNQKKHFLIFTRDFLVRHVIEDPLIQSTDHAQSLCENPDNWRFCNKERTLVKANNKILVSGIESLLIEKLLLSNQRVLSKAELILAINRDPERYRGLEMCLSRLQEKFSSSTNGERLFRSVRNRGYCLSQKIEVVY</sequence>
<feature type="domain" description="OmpR/PhoB-type" evidence="3">
    <location>
        <begin position="40"/>
        <end position="138"/>
    </location>
</feature>
<dbReference type="RefSeq" id="WP_150758812.1">
    <property type="nucleotide sequence ID" value="NZ_CABVIE010000014.1"/>
</dbReference>
<reference evidence="4 5" key="1">
    <citation type="submission" date="2019-09" db="EMBL/GenBank/DDBJ databases">
        <authorList>
            <person name="Chandra G."/>
            <person name="Truman W A."/>
        </authorList>
    </citation>
    <scope>NUCLEOTIDE SEQUENCE [LARGE SCALE GENOMIC DNA]</scope>
    <source>
        <strain evidence="4">PS900</strain>
    </source>
</reference>
<feature type="DNA-binding region" description="OmpR/PhoB-type" evidence="2">
    <location>
        <begin position="40"/>
        <end position="138"/>
    </location>
</feature>
<comment type="caution">
    <text evidence="4">The sequence shown here is derived from an EMBL/GenBank/DDBJ whole genome shotgun (WGS) entry which is preliminary data.</text>
</comment>